<reference evidence="1 2" key="1">
    <citation type="submission" date="2023-07" db="EMBL/GenBank/DDBJ databases">
        <title>Genomic Encyclopedia of Type Strains, Phase IV (KMG-IV): sequencing the most valuable type-strain genomes for metagenomic binning, comparative biology and taxonomic classification.</title>
        <authorList>
            <person name="Goeker M."/>
        </authorList>
    </citation>
    <scope>NUCLEOTIDE SEQUENCE [LARGE SCALE GENOMIC DNA]</scope>
    <source>
        <strain evidence="1 2">DSM 23494</strain>
    </source>
</reference>
<name>A0ABU0ANU4_9BACI</name>
<organism evidence="1 2">
    <name type="scientific">Cytobacillus purgationiresistens</name>
    <dbReference type="NCBI Taxonomy" id="863449"/>
    <lineage>
        <taxon>Bacteria</taxon>
        <taxon>Bacillati</taxon>
        <taxon>Bacillota</taxon>
        <taxon>Bacilli</taxon>
        <taxon>Bacillales</taxon>
        <taxon>Bacillaceae</taxon>
        <taxon>Cytobacillus</taxon>
    </lineage>
</organism>
<evidence type="ECO:0000313" key="2">
    <source>
        <dbReference type="Proteomes" id="UP001238088"/>
    </source>
</evidence>
<sequence>MAAPITEIYREVDEEAVKQQKMEELKSLVSENEDTINNLFKILGELNDSGVLEAASSMLQGKEKIAKIALDQVSREPVTNLINTLMGATAALMEADAGQTTKLIKSALSGLDEGKTFLESEQKIGVMNLVKVLNDPDINRSIGFGIHFLKGMGKGLKE</sequence>
<accession>A0ABU0ANU4</accession>
<dbReference type="Pfam" id="PF07849">
    <property type="entry name" value="DUF1641"/>
    <property type="match status" value="1"/>
</dbReference>
<gene>
    <name evidence="1" type="ORF">J2S17_003965</name>
</gene>
<dbReference type="PANTHER" id="PTHR38433">
    <property type="match status" value="1"/>
</dbReference>
<dbReference type="EMBL" id="JAUSUB010000019">
    <property type="protein sequence ID" value="MDQ0272073.1"/>
    <property type="molecule type" value="Genomic_DNA"/>
</dbReference>
<dbReference type="Proteomes" id="UP001238088">
    <property type="component" value="Unassembled WGS sequence"/>
</dbReference>
<dbReference type="InterPro" id="IPR012440">
    <property type="entry name" value="DUF1641"/>
</dbReference>
<comment type="caution">
    <text evidence="1">The sequence shown here is derived from an EMBL/GenBank/DDBJ whole genome shotgun (WGS) entry which is preliminary data.</text>
</comment>
<dbReference type="RefSeq" id="WP_307477387.1">
    <property type="nucleotide sequence ID" value="NZ_JAUSUB010000019.1"/>
</dbReference>
<proteinExistence type="predicted"/>
<dbReference type="PANTHER" id="PTHR38433:SF1">
    <property type="entry name" value="DUF1641 DOMAIN-CONTAINING PROTEIN"/>
    <property type="match status" value="1"/>
</dbReference>
<protein>
    <submittedName>
        <fullName evidence="1">Uncharacterized protein YjgD (DUF1641 family)</fullName>
    </submittedName>
</protein>
<evidence type="ECO:0000313" key="1">
    <source>
        <dbReference type="EMBL" id="MDQ0272073.1"/>
    </source>
</evidence>
<keyword evidence="2" id="KW-1185">Reference proteome</keyword>